<evidence type="ECO:0000259" key="6">
    <source>
        <dbReference type="PROSITE" id="PS51900"/>
    </source>
</evidence>
<reference evidence="7 8" key="1">
    <citation type="journal article" date="2019" name="bioRxiv">
        <title>Bacteria contribute to plant secondary compound degradation in a generalist herbivore system.</title>
        <authorList>
            <person name="Francoeur C.B."/>
            <person name="Khadempour L."/>
            <person name="Moreira-Soto R.D."/>
            <person name="Gotting K."/>
            <person name="Book A.J."/>
            <person name="Pinto-Tomas A.A."/>
            <person name="Keefover-Ring K."/>
            <person name="Currie C.R."/>
        </authorList>
    </citation>
    <scope>NUCLEOTIDE SEQUENCE [LARGE SCALE GENOMIC DNA]</scope>
    <source>
        <strain evidence="7 8">Acro-805</strain>
    </source>
</reference>
<dbReference type="PROSITE" id="PS51900">
    <property type="entry name" value="CB"/>
    <property type="match status" value="1"/>
</dbReference>
<proteinExistence type="predicted"/>
<dbReference type="InterPro" id="IPR011010">
    <property type="entry name" value="DNA_brk_join_enz"/>
</dbReference>
<dbReference type="SUPFAM" id="SSF56349">
    <property type="entry name" value="DNA breaking-rejoining enzymes"/>
    <property type="match status" value="1"/>
</dbReference>
<evidence type="ECO:0000256" key="4">
    <source>
        <dbReference type="PROSITE-ProRule" id="PRU01248"/>
    </source>
</evidence>
<name>A0ABX0QN59_9GAMM</name>
<keyword evidence="1" id="KW-0229">DNA integration</keyword>
<dbReference type="InterPro" id="IPR022000">
    <property type="entry name" value="Min27-like_integrase_DNA_bind"/>
</dbReference>
<accession>A0ABX0QN59</accession>
<dbReference type="InterPro" id="IPR013762">
    <property type="entry name" value="Integrase-like_cat_sf"/>
</dbReference>
<dbReference type="Proteomes" id="UP000780690">
    <property type="component" value="Unassembled WGS sequence"/>
</dbReference>
<evidence type="ECO:0000259" key="5">
    <source>
        <dbReference type="PROSITE" id="PS51898"/>
    </source>
</evidence>
<sequence>MSNTNYPTGVEKHGGSLRIWFNYRGQRLRENLGVPDTAKNRKVAGELRSSVCFAIKMGNFNYAAQFPDSINLKRFGLNQKQISVGELAAKWLDLKRLEISANTLRRYSSVVINMVPKLGATRNVSSVSKEDALFLRKEILTGQHCPGSRQPETSSGRKVPTVNYYMAILSGMFQFAADNGYTASNPFSSIAALKKSKAEPEPLSKEEFGRFISACRSRQAANLWTVAFYTGVRHGELVSLAWEDIDLKAGTLTVRRNLTSLGDFTLPKTDAGTDRVIYLVDPAIEALRNQAELTRVGRQYLKEIKLREYGRTTTHPCTFVFSPKLSEIGNNGGQHYAVGSLSAMWDSIMKKAGLKHRKAYQSRHTFACWLLTAGANPSFIASQMGHSSAQMVYTVYGAWMPGNSVNQVEMLNQKLGGNAPLMPQGNSDMRKFI</sequence>
<dbReference type="CDD" id="cd01189">
    <property type="entry name" value="INT_ICEBs1_C_like"/>
    <property type="match status" value="1"/>
</dbReference>
<dbReference type="PANTHER" id="PTHR30349:SF36">
    <property type="entry name" value="PROPHAGE INTEGRASE INTR-RELATED"/>
    <property type="match status" value="1"/>
</dbReference>
<keyword evidence="8" id="KW-1185">Reference proteome</keyword>
<feature type="domain" description="Tyr recombinase" evidence="5">
    <location>
        <begin position="198"/>
        <end position="410"/>
    </location>
</feature>
<gene>
    <name evidence="7" type="ORF">F3J38_00320</name>
</gene>
<dbReference type="PANTHER" id="PTHR30349">
    <property type="entry name" value="PHAGE INTEGRASE-RELATED"/>
    <property type="match status" value="1"/>
</dbReference>
<evidence type="ECO:0000256" key="3">
    <source>
        <dbReference type="ARBA" id="ARBA00023172"/>
    </source>
</evidence>
<dbReference type="InterPro" id="IPR010998">
    <property type="entry name" value="Integrase_recombinase_N"/>
</dbReference>
<dbReference type="EMBL" id="VWXD01000001">
    <property type="protein sequence ID" value="NIE98518.1"/>
    <property type="molecule type" value="Genomic_DNA"/>
</dbReference>
<feature type="domain" description="Core-binding (CB)" evidence="6">
    <location>
        <begin position="82"/>
        <end position="177"/>
    </location>
</feature>
<dbReference type="Gene3D" id="1.10.443.10">
    <property type="entry name" value="Intergrase catalytic core"/>
    <property type="match status" value="1"/>
</dbReference>
<dbReference type="Pfam" id="PF12167">
    <property type="entry name" value="Arm-DNA-bind_2"/>
    <property type="match status" value="1"/>
</dbReference>
<evidence type="ECO:0000313" key="8">
    <source>
        <dbReference type="Proteomes" id="UP000780690"/>
    </source>
</evidence>
<dbReference type="Pfam" id="PF00589">
    <property type="entry name" value="Phage_integrase"/>
    <property type="match status" value="1"/>
</dbReference>
<dbReference type="InterPro" id="IPR002104">
    <property type="entry name" value="Integrase_catalytic"/>
</dbReference>
<dbReference type="PROSITE" id="PS51898">
    <property type="entry name" value="TYR_RECOMBINASE"/>
    <property type="match status" value="1"/>
</dbReference>
<comment type="caution">
    <text evidence="7">The sequence shown here is derived from an EMBL/GenBank/DDBJ whole genome shotgun (WGS) entry which is preliminary data.</text>
</comment>
<evidence type="ECO:0000256" key="2">
    <source>
        <dbReference type="ARBA" id="ARBA00023125"/>
    </source>
</evidence>
<dbReference type="Gene3D" id="1.10.150.130">
    <property type="match status" value="1"/>
</dbReference>
<dbReference type="InterPro" id="IPR044068">
    <property type="entry name" value="CB"/>
</dbReference>
<keyword evidence="2 4" id="KW-0238">DNA-binding</keyword>
<dbReference type="InterPro" id="IPR050090">
    <property type="entry name" value="Tyrosine_recombinase_XerCD"/>
</dbReference>
<evidence type="ECO:0000256" key="1">
    <source>
        <dbReference type="ARBA" id="ARBA00022908"/>
    </source>
</evidence>
<protein>
    <submittedName>
        <fullName evidence="7">DUF3596 domain-containing protein</fullName>
    </submittedName>
</protein>
<dbReference type="RefSeq" id="WP_167133983.1">
    <property type="nucleotide sequence ID" value="NZ_VWXD01000001.1"/>
</dbReference>
<organism evidence="7 8">
    <name type="scientific">Candidatus Pantoea formicae</name>
    <dbReference type="NCBI Taxonomy" id="2608355"/>
    <lineage>
        <taxon>Bacteria</taxon>
        <taxon>Pseudomonadati</taxon>
        <taxon>Pseudomonadota</taxon>
        <taxon>Gammaproteobacteria</taxon>
        <taxon>Enterobacterales</taxon>
        <taxon>Erwiniaceae</taxon>
        <taxon>Pantoea</taxon>
    </lineage>
</organism>
<keyword evidence="3" id="KW-0233">DNA recombination</keyword>
<evidence type="ECO:0000313" key="7">
    <source>
        <dbReference type="EMBL" id="NIE98518.1"/>
    </source>
</evidence>